<evidence type="ECO:0000313" key="6">
    <source>
        <dbReference type="Proteomes" id="UP000054526"/>
    </source>
</evidence>
<dbReference type="Pfam" id="PF16657">
    <property type="entry name" value="Malt_amylase_C"/>
    <property type="match status" value="1"/>
</dbReference>
<dbReference type="InterPro" id="IPR013780">
    <property type="entry name" value="Glyco_hydro_b"/>
</dbReference>
<dbReference type="SUPFAM" id="SSF51011">
    <property type="entry name" value="Glycosyl hydrolase domain"/>
    <property type="match status" value="1"/>
</dbReference>
<dbReference type="PANTHER" id="PTHR10357">
    <property type="entry name" value="ALPHA-AMYLASE FAMILY MEMBER"/>
    <property type="match status" value="1"/>
</dbReference>
<evidence type="ECO:0000259" key="4">
    <source>
        <dbReference type="SMART" id="SM00642"/>
    </source>
</evidence>
<reference evidence="5 6" key="1">
    <citation type="submission" date="2014-12" db="EMBL/GenBank/DDBJ databases">
        <title>Draft genome sequence of Cohnella kolymensis strain B-2846.</title>
        <authorList>
            <person name="Karlyshev A.V."/>
            <person name="Kudryashova E.B."/>
        </authorList>
    </citation>
    <scope>NUCLEOTIDE SEQUENCE [LARGE SCALE GENOMIC DNA]</scope>
    <source>
        <strain evidence="5 6">VKM B-2846</strain>
    </source>
</reference>
<dbReference type="Pfam" id="PF00128">
    <property type="entry name" value="Alpha-amylase"/>
    <property type="match status" value="1"/>
</dbReference>
<sequence>MLKEAIYHRPKNNWSYAYDRNTVHIRIRTKRGDVDRVELLHGDKYNWHVKGYDICEMKIFAQDALFDYWQGQVRPAFRRLKYGFLLHGGEERLWLNEQGLQDKEPIHSLYFEFPFLNPADVFEPPAWVKDAVFYQIFPERFANGDPFNDPVGVLPWGGEPTPSNFFGGDLQGVIDHLDHLKRLGINAIYFNPLFQATTNHKYDTEDYLKVDSHFGTNEKLKELVDKCHEHGIKVLLDAVFNHSGRTFAPFVDVLEKGADSPYADWFHVREFPLEVRDGIPTYDAFAFEPHMPKLNTENSEVQNYLLKVARYWIEEIGVDGWRLDVANEVDHRFWRRFRDVVKAANPEAYILGEIWHDSQPWLGGDQFDAVMNYPLTEAILDYAVRGTRDAREFADLTGYLLAAYPQQATEAAFNLLGSHDTPRLLTLSKGDKRRVRLSSAIQFTMPGTPCIYYGDEFGMDGDHDPGCRKCMVWDPEQQDHEMFEFFAGLVTLRSSHRALRDGSFNVLSAEAGSHLLAYTREADGERLVAVFNASKRKSSISVAMPKDVKPASVTTVFGEGEAELRVRKLHVSLPPLGYAIVRLV</sequence>
<dbReference type="Pfam" id="PF02903">
    <property type="entry name" value="Alpha-amylase_N"/>
    <property type="match status" value="1"/>
</dbReference>
<comment type="caution">
    <text evidence="5">The sequence shown here is derived from an EMBL/GenBank/DDBJ whole genome shotgun (WGS) entry which is preliminary data.</text>
</comment>
<accession>A0ABR5A845</accession>
<keyword evidence="3" id="KW-0326">Glycosidase</keyword>
<protein>
    <submittedName>
        <fullName evidence="5">Cyclomaltodextrinase</fullName>
    </submittedName>
</protein>
<dbReference type="EMBL" id="JXAL01000005">
    <property type="protein sequence ID" value="KIL36760.1"/>
    <property type="molecule type" value="Genomic_DNA"/>
</dbReference>
<dbReference type="CDD" id="cd11338">
    <property type="entry name" value="AmyAc_CMD"/>
    <property type="match status" value="1"/>
</dbReference>
<dbReference type="RefSeq" id="WP_041060892.1">
    <property type="nucleotide sequence ID" value="NZ_JXAL01000005.1"/>
</dbReference>
<comment type="similarity">
    <text evidence="1">Belongs to the glycosyl hydrolase 13 family.</text>
</comment>
<dbReference type="Proteomes" id="UP000054526">
    <property type="component" value="Unassembled WGS sequence"/>
</dbReference>
<proteinExistence type="inferred from homology"/>
<dbReference type="Gene3D" id="3.20.20.80">
    <property type="entry name" value="Glycosidases"/>
    <property type="match status" value="1"/>
</dbReference>
<dbReference type="Gene3D" id="3.90.400.10">
    <property type="entry name" value="Oligo-1,6-glucosidase, Domain 2"/>
    <property type="match status" value="1"/>
</dbReference>
<dbReference type="PANTHER" id="PTHR10357:SF210">
    <property type="entry name" value="MALTODEXTRIN GLUCOSIDASE"/>
    <property type="match status" value="1"/>
</dbReference>
<dbReference type="InterPro" id="IPR013783">
    <property type="entry name" value="Ig-like_fold"/>
</dbReference>
<dbReference type="InterPro" id="IPR004185">
    <property type="entry name" value="Glyco_hydro_13_lg-like_dom"/>
</dbReference>
<dbReference type="Gene3D" id="2.60.40.10">
    <property type="entry name" value="Immunoglobulins"/>
    <property type="match status" value="1"/>
</dbReference>
<organism evidence="5 6">
    <name type="scientific">Cohnella kolymensis</name>
    <dbReference type="NCBI Taxonomy" id="1590652"/>
    <lineage>
        <taxon>Bacteria</taxon>
        <taxon>Bacillati</taxon>
        <taxon>Bacillota</taxon>
        <taxon>Bacilli</taxon>
        <taxon>Bacillales</taxon>
        <taxon>Paenibacillaceae</taxon>
        <taxon>Cohnella</taxon>
    </lineage>
</organism>
<gene>
    <name evidence="5" type="ORF">SD71_05760</name>
</gene>
<evidence type="ECO:0000256" key="3">
    <source>
        <dbReference type="ARBA" id="ARBA00023295"/>
    </source>
</evidence>
<dbReference type="InterPro" id="IPR017853">
    <property type="entry name" value="GH"/>
</dbReference>
<dbReference type="CDD" id="cd02857">
    <property type="entry name" value="E_set_CDase_PDE_N"/>
    <property type="match status" value="1"/>
</dbReference>
<feature type="domain" description="Glycosyl hydrolase family 13 catalytic" evidence="4">
    <location>
        <begin position="135"/>
        <end position="493"/>
    </location>
</feature>
<dbReference type="SMART" id="SM00642">
    <property type="entry name" value="Aamy"/>
    <property type="match status" value="1"/>
</dbReference>
<name>A0ABR5A845_9BACL</name>
<keyword evidence="6" id="KW-1185">Reference proteome</keyword>
<dbReference type="Gene3D" id="2.60.40.1180">
    <property type="entry name" value="Golgi alpha-mannosidase II"/>
    <property type="match status" value="1"/>
</dbReference>
<dbReference type="InterPro" id="IPR032091">
    <property type="entry name" value="Malt_amylase-like_C"/>
</dbReference>
<evidence type="ECO:0000256" key="1">
    <source>
        <dbReference type="ARBA" id="ARBA00008061"/>
    </source>
</evidence>
<dbReference type="InterPro" id="IPR006047">
    <property type="entry name" value="GH13_cat_dom"/>
</dbReference>
<dbReference type="SUPFAM" id="SSF51445">
    <property type="entry name" value="(Trans)glycosidases"/>
    <property type="match status" value="1"/>
</dbReference>
<dbReference type="InterPro" id="IPR045857">
    <property type="entry name" value="O16G_dom_2"/>
</dbReference>
<keyword evidence="2" id="KW-0378">Hydrolase</keyword>
<evidence type="ECO:0000313" key="5">
    <source>
        <dbReference type="EMBL" id="KIL36760.1"/>
    </source>
</evidence>
<evidence type="ECO:0000256" key="2">
    <source>
        <dbReference type="ARBA" id="ARBA00022801"/>
    </source>
</evidence>